<name>A0A6A7K8K9_9FIRM</name>
<proteinExistence type="predicted"/>
<keyword evidence="3" id="KW-1185">Reference proteome</keyword>
<evidence type="ECO:0000313" key="3">
    <source>
        <dbReference type="Proteomes" id="UP000440004"/>
    </source>
</evidence>
<sequence>MKYKLTITERAEELLDHILNYIVNQLKNPQAASNLMNEIEHIFDNLECSPEMYAYSEDIFLKSREYRKVVVPHYDYVIIFRIDDDSRTVYIVGFFHDLELYKNKL</sequence>
<dbReference type="InterPro" id="IPR035093">
    <property type="entry name" value="RelE/ParE_toxin_dom_sf"/>
</dbReference>
<dbReference type="Pfam" id="PF05016">
    <property type="entry name" value="ParE_toxin"/>
    <property type="match status" value="1"/>
</dbReference>
<reference evidence="2 3" key="1">
    <citation type="submission" date="2019-10" db="EMBL/GenBank/DDBJ databases">
        <title>Alkalibaculum tamaniensis sp.nov., a new alkaliphilic acetogen, isolated on methoxylated aromatics from a mud volcano.</title>
        <authorList>
            <person name="Khomyakova M.A."/>
            <person name="Merkel A.Y."/>
            <person name="Bonch-Osmolovskaya E.A."/>
            <person name="Slobodkin A.I."/>
        </authorList>
    </citation>
    <scope>NUCLEOTIDE SEQUENCE [LARGE SCALE GENOMIC DNA]</scope>
    <source>
        <strain evidence="2 3">M08DMB</strain>
    </source>
</reference>
<accession>A0A6A7K8K9</accession>
<dbReference type="RefSeq" id="WP_152803576.1">
    <property type="nucleotide sequence ID" value="NZ_WHNX01000010.1"/>
</dbReference>
<dbReference type="Proteomes" id="UP000440004">
    <property type="component" value="Unassembled WGS sequence"/>
</dbReference>
<comment type="caution">
    <text evidence="2">The sequence shown here is derived from an EMBL/GenBank/DDBJ whole genome shotgun (WGS) entry which is preliminary data.</text>
</comment>
<dbReference type="EMBL" id="WHNX01000010">
    <property type="protein sequence ID" value="MPW25780.1"/>
    <property type="molecule type" value="Genomic_DNA"/>
</dbReference>
<dbReference type="AlphaFoldDB" id="A0A6A7K8K9"/>
<gene>
    <name evidence="2" type="ORF">GC105_08255</name>
</gene>
<dbReference type="Gene3D" id="3.30.2310.20">
    <property type="entry name" value="RelE-like"/>
    <property type="match status" value="1"/>
</dbReference>
<keyword evidence="1" id="KW-1277">Toxin-antitoxin system</keyword>
<evidence type="ECO:0000256" key="1">
    <source>
        <dbReference type="ARBA" id="ARBA00022649"/>
    </source>
</evidence>
<dbReference type="InterPro" id="IPR007712">
    <property type="entry name" value="RelE/ParE_toxin"/>
</dbReference>
<evidence type="ECO:0000313" key="2">
    <source>
        <dbReference type="EMBL" id="MPW25780.1"/>
    </source>
</evidence>
<organism evidence="2 3">
    <name type="scientific">Alkalibaculum sporogenes</name>
    <dbReference type="NCBI Taxonomy" id="2655001"/>
    <lineage>
        <taxon>Bacteria</taxon>
        <taxon>Bacillati</taxon>
        <taxon>Bacillota</taxon>
        <taxon>Clostridia</taxon>
        <taxon>Eubacteriales</taxon>
        <taxon>Eubacteriaceae</taxon>
        <taxon>Alkalibaculum</taxon>
    </lineage>
</organism>
<protein>
    <submittedName>
        <fullName evidence="2">Type II toxin-antitoxin system RelE/ParE family toxin</fullName>
    </submittedName>
</protein>